<gene>
    <name evidence="2" type="ORF">BKCO1_3800063</name>
</gene>
<protein>
    <submittedName>
        <fullName evidence="2">Uncharacterized protein</fullName>
    </submittedName>
</protein>
<feature type="region of interest" description="Disordered" evidence="1">
    <location>
        <begin position="210"/>
        <end position="230"/>
    </location>
</feature>
<reference evidence="2 3" key="1">
    <citation type="submission" date="2016-10" db="EMBL/GenBank/DDBJ databases">
        <title>Proteomics and genomics reveal pathogen-plant mechanisms compatible with a hemibiotrophic lifestyle of Diplodia corticola.</title>
        <authorList>
            <person name="Fernandes I."/>
            <person name="De Jonge R."/>
            <person name="Van De Peer Y."/>
            <person name="Devreese B."/>
            <person name="Alves A."/>
            <person name="Esteves A.C."/>
        </authorList>
    </citation>
    <scope>NUCLEOTIDE SEQUENCE [LARGE SCALE GENOMIC DNA]</scope>
    <source>
        <strain evidence="2 3">CBS 112549</strain>
    </source>
</reference>
<feature type="region of interest" description="Disordered" evidence="1">
    <location>
        <begin position="79"/>
        <end position="181"/>
    </location>
</feature>
<dbReference type="Proteomes" id="UP000183809">
    <property type="component" value="Unassembled WGS sequence"/>
</dbReference>
<feature type="compositionally biased region" description="Low complexity" evidence="1">
    <location>
        <begin position="8"/>
        <end position="23"/>
    </location>
</feature>
<evidence type="ECO:0000256" key="1">
    <source>
        <dbReference type="SAM" id="MobiDB-lite"/>
    </source>
</evidence>
<feature type="region of interest" description="Disordered" evidence="1">
    <location>
        <begin position="250"/>
        <end position="271"/>
    </location>
</feature>
<proteinExistence type="predicted"/>
<dbReference type="PANTHER" id="PTHR42053:SF1">
    <property type="match status" value="1"/>
</dbReference>
<comment type="caution">
    <text evidence="2">The sequence shown here is derived from an EMBL/GenBank/DDBJ whole genome shotgun (WGS) entry which is preliminary data.</text>
</comment>
<organism evidence="2 3">
    <name type="scientific">Diplodia corticola</name>
    <dbReference type="NCBI Taxonomy" id="236234"/>
    <lineage>
        <taxon>Eukaryota</taxon>
        <taxon>Fungi</taxon>
        <taxon>Dikarya</taxon>
        <taxon>Ascomycota</taxon>
        <taxon>Pezizomycotina</taxon>
        <taxon>Dothideomycetes</taxon>
        <taxon>Dothideomycetes incertae sedis</taxon>
        <taxon>Botryosphaeriales</taxon>
        <taxon>Botryosphaeriaceae</taxon>
        <taxon>Diplodia</taxon>
    </lineage>
</organism>
<dbReference type="EMBL" id="MNUE01000038">
    <property type="protein sequence ID" value="OJD32428.1"/>
    <property type="molecule type" value="Genomic_DNA"/>
</dbReference>
<dbReference type="AlphaFoldDB" id="A0A1J9RX63"/>
<dbReference type="PANTHER" id="PTHR42053">
    <property type="match status" value="1"/>
</dbReference>
<evidence type="ECO:0000313" key="3">
    <source>
        <dbReference type="Proteomes" id="UP000183809"/>
    </source>
</evidence>
<feature type="region of interest" description="Disordered" evidence="1">
    <location>
        <begin position="1"/>
        <end position="67"/>
    </location>
</feature>
<dbReference type="OrthoDB" id="5405654at2759"/>
<keyword evidence="3" id="KW-1185">Reference proteome</keyword>
<dbReference type="GeneID" id="31015536"/>
<dbReference type="RefSeq" id="XP_020128688.1">
    <property type="nucleotide sequence ID" value="XM_020275275.1"/>
</dbReference>
<sequence>MSVPVDKPSTAAPTSPAMAATSAKPTLPALKTPVSATYPSELRSPQVATPSLVKREEGEKTPITPPAAYVDFLKALSPALMSPMPTGTSTKFTFEERPPTSRTSSASSATTFTSSSSAADKPASPASSSGSPPPPPAAADPALAAAEETKAGDAAASSDAAKTAAPEMRVTIPPPSPFVRPMSARTPRLLIPQSPFSPALRTPLSARSLHSPYSATMSPGPWSLDGKTKDTRAVSVRQVVTRTVTYTRSPVDAAHVAPLDPAPKGKRRRIK</sequence>
<feature type="compositionally biased region" description="Low complexity" evidence="1">
    <location>
        <begin position="100"/>
        <end position="130"/>
    </location>
</feature>
<accession>A0A1J9RX63</accession>
<evidence type="ECO:0000313" key="2">
    <source>
        <dbReference type="EMBL" id="OJD32428.1"/>
    </source>
</evidence>
<name>A0A1J9RX63_9PEZI</name>
<feature type="compositionally biased region" description="Low complexity" evidence="1">
    <location>
        <begin position="139"/>
        <end position="165"/>
    </location>
</feature>